<evidence type="ECO:0000313" key="3">
    <source>
        <dbReference type="Proteomes" id="UP000001396"/>
    </source>
</evidence>
<sequence length="172" mass="19556">MKITLHLQACTKKFENLEFDDQSTVKQLIKHLSNLGFAPNFDREQKSDVCIVIQDTDVVLDSSCNDTLQQSNIRNGEHLYVSEKSDYRPDGSCILNFRQMNGDITTLENISYSQSMKSVTKLLAEKLNQPEKNIRLIFAGKIMDIYRTVSNSSLQTQSTIHLVLRVPKTPTS</sequence>
<evidence type="ECO:0000259" key="1">
    <source>
        <dbReference type="PROSITE" id="PS50053"/>
    </source>
</evidence>
<keyword evidence="3" id="KW-1185">Reference proteome</keyword>
<comment type="caution">
    <text evidence="2">The sequence shown here is derived from an EMBL/GenBank/DDBJ whole genome shotgun (WGS) entry which is preliminary data.</text>
</comment>
<reference evidence="2 3" key="1">
    <citation type="journal article" date="2011" name="Genome Res.">
        <title>Phylogeny-wide analysis of social amoeba genomes highlights ancient origins for complex intercellular communication.</title>
        <authorList>
            <person name="Heidel A.J."/>
            <person name="Lawal H.M."/>
            <person name="Felder M."/>
            <person name="Schilde C."/>
            <person name="Helps N.R."/>
            <person name="Tunggal B."/>
            <person name="Rivero F."/>
            <person name="John U."/>
            <person name="Schleicher M."/>
            <person name="Eichinger L."/>
            <person name="Platzer M."/>
            <person name="Noegel A.A."/>
            <person name="Schaap P."/>
            <person name="Gloeckner G."/>
        </authorList>
    </citation>
    <scope>NUCLEOTIDE SEQUENCE [LARGE SCALE GENOMIC DNA]</scope>
    <source>
        <strain evidence="3">ATCC 26659 / Pp 5 / PN500</strain>
    </source>
</reference>
<dbReference type="InterPro" id="IPR000626">
    <property type="entry name" value="Ubiquitin-like_dom"/>
</dbReference>
<feature type="domain" description="Ubiquitin-like" evidence="1">
    <location>
        <begin position="95"/>
        <end position="169"/>
    </location>
</feature>
<dbReference type="PROSITE" id="PS50053">
    <property type="entry name" value="UBIQUITIN_2"/>
    <property type="match status" value="1"/>
</dbReference>
<dbReference type="InParanoid" id="D3B8I7"/>
<dbReference type="GeneID" id="31360267"/>
<dbReference type="AlphaFoldDB" id="D3B8I7"/>
<dbReference type="RefSeq" id="XP_020434472.1">
    <property type="nucleotide sequence ID" value="XM_020575677.1"/>
</dbReference>
<accession>D3B8I7</accession>
<dbReference type="Gene3D" id="3.10.20.90">
    <property type="entry name" value="Phosphatidylinositol 3-kinase Catalytic Subunit, Chain A, domain 1"/>
    <property type="match status" value="1"/>
</dbReference>
<dbReference type="SUPFAM" id="SSF54236">
    <property type="entry name" value="Ubiquitin-like"/>
    <property type="match status" value="1"/>
</dbReference>
<evidence type="ECO:0000313" key="2">
    <source>
        <dbReference type="EMBL" id="EFA82355.1"/>
    </source>
</evidence>
<protein>
    <recommendedName>
        <fullName evidence="1">Ubiquitin-like domain-containing protein</fullName>
    </recommendedName>
</protein>
<gene>
    <name evidence="2" type="ORF">PPL_04780</name>
</gene>
<name>D3B8I7_HETP5</name>
<dbReference type="EMBL" id="ADBJ01000020">
    <property type="protein sequence ID" value="EFA82355.1"/>
    <property type="molecule type" value="Genomic_DNA"/>
</dbReference>
<organism evidence="2 3">
    <name type="scientific">Heterostelium pallidum (strain ATCC 26659 / Pp 5 / PN500)</name>
    <name type="common">Cellular slime mold</name>
    <name type="synonym">Polysphondylium pallidum</name>
    <dbReference type="NCBI Taxonomy" id="670386"/>
    <lineage>
        <taxon>Eukaryota</taxon>
        <taxon>Amoebozoa</taxon>
        <taxon>Evosea</taxon>
        <taxon>Eumycetozoa</taxon>
        <taxon>Dictyostelia</taxon>
        <taxon>Acytosteliales</taxon>
        <taxon>Acytosteliaceae</taxon>
        <taxon>Heterostelium</taxon>
    </lineage>
</organism>
<proteinExistence type="predicted"/>
<dbReference type="InterPro" id="IPR029071">
    <property type="entry name" value="Ubiquitin-like_domsf"/>
</dbReference>
<dbReference type="Proteomes" id="UP000001396">
    <property type="component" value="Unassembled WGS sequence"/>
</dbReference>
<dbReference type="OMA" id="DITIVHM"/>
<dbReference type="Pfam" id="PF00240">
    <property type="entry name" value="ubiquitin"/>
    <property type="match status" value="1"/>
</dbReference>